<evidence type="ECO:0000313" key="3">
    <source>
        <dbReference type="Proteomes" id="UP000249516"/>
    </source>
</evidence>
<organism evidence="2 3">
    <name type="scientific">Kocuria tytonis</name>
    <dbReference type="NCBI Taxonomy" id="2054280"/>
    <lineage>
        <taxon>Bacteria</taxon>
        <taxon>Bacillati</taxon>
        <taxon>Actinomycetota</taxon>
        <taxon>Actinomycetes</taxon>
        <taxon>Micrococcales</taxon>
        <taxon>Micrococcaceae</taxon>
        <taxon>Kocuria</taxon>
    </lineage>
</organism>
<evidence type="ECO:0000256" key="1">
    <source>
        <dbReference type="SAM" id="MobiDB-lite"/>
    </source>
</evidence>
<sequence length="64" mass="7535">MTPQHHPPSGSRHPPPVRVWARPRARVVPPCRPRAPQWSLRHRGPGPCPRRPRRSRPRPVRPRR</sequence>
<dbReference type="EMBL" id="PNJG02000001">
    <property type="protein sequence ID" value="RKQ36371.1"/>
    <property type="molecule type" value="Genomic_DNA"/>
</dbReference>
<reference evidence="2 3" key="1">
    <citation type="submission" date="2018-10" db="EMBL/GenBank/DDBJ databases">
        <title>Kocuria tytouropygialis sp. nov., isolated from the uropygial gland of an American barn owl (Tyto furcata).</title>
        <authorList>
            <person name="Braun M.S."/>
            <person name="Wang E."/>
            <person name="Zimmermann S."/>
            <person name="Wagner H."/>
            <person name="Wink M."/>
        </authorList>
    </citation>
    <scope>NUCLEOTIDE SEQUENCE [LARGE SCALE GENOMIC DNA]</scope>
    <source>
        <strain evidence="2 3">442</strain>
    </source>
</reference>
<comment type="caution">
    <text evidence="2">The sequence shown here is derived from an EMBL/GenBank/DDBJ whole genome shotgun (WGS) entry which is preliminary data.</text>
</comment>
<dbReference type="AlphaFoldDB" id="A0A495A8K4"/>
<accession>A0A495A8K4</accession>
<feature type="compositionally biased region" description="Basic residues" evidence="1">
    <location>
        <begin position="40"/>
        <end position="64"/>
    </location>
</feature>
<keyword evidence="3" id="KW-1185">Reference proteome</keyword>
<name>A0A495A8K4_9MICC</name>
<protein>
    <submittedName>
        <fullName evidence="2">Uncharacterized protein</fullName>
    </submittedName>
</protein>
<feature type="region of interest" description="Disordered" evidence="1">
    <location>
        <begin position="1"/>
        <end position="20"/>
    </location>
</feature>
<feature type="region of interest" description="Disordered" evidence="1">
    <location>
        <begin position="28"/>
        <end position="64"/>
    </location>
</feature>
<evidence type="ECO:0000313" key="2">
    <source>
        <dbReference type="EMBL" id="RKQ36371.1"/>
    </source>
</evidence>
<gene>
    <name evidence="2" type="ORF">C1C97_001460</name>
</gene>
<dbReference type="Proteomes" id="UP000249516">
    <property type="component" value="Unassembled WGS sequence"/>
</dbReference>
<proteinExistence type="predicted"/>